<dbReference type="InterPro" id="IPR002018">
    <property type="entry name" value="CarbesteraseB"/>
</dbReference>
<dbReference type="InterPro" id="IPR029058">
    <property type="entry name" value="AB_hydrolase_fold"/>
</dbReference>
<dbReference type="Pfam" id="PF00135">
    <property type="entry name" value="COesterase"/>
    <property type="match status" value="1"/>
</dbReference>
<evidence type="ECO:0000313" key="4">
    <source>
        <dbReference type="Proteomes" id="UP001107558"/>
    </source>
</evidence>
<comment type="caution">
    <text evidence="3">The sequence shown here is derived from an EMBL/GenBank/DDBJ whole genome shotgun (WGS) entry which is preliminary data.</text>
</comment>
<name>A0A9J6C6V3_POLVA</name>
<keyword evidence="1" id="KW-0325">Glycoprotein</keyword>
<dbReference type="InterPro" id="IPR050309">
    <property type="entry name" value="Type-B_Carboxylest/Lipase"/>
</dbReference>
<sequence length="260" mass="30956">MVETILDFLAYLMLKVQQVNFDLNHHPMMVMFGTTSSDGMTMTSYFKKNLQTYNDDKVKLVPRSVHIDPMSKDAKQLGEKIFDFYLGERGACESNLQQFFNLMTDSYFFIPQTIHARLNQLYHPNITQYLYEFDFDGKLNFLKKALNMTKFKGSCHFDDLSYLYRHQIIDVSVREDSREYQMRKKMCKLWTNFAKYGNPTPLMNNPISTKWEPVKSNDRDLKYLILNDNPRTVKNIHSERIKFWREIFEKYNGSFLNPIC</sequence>
<evidence type="ECO:0000313" key="3">
    <source>
        <dbReference type="EMBL" id="KAG5677770.1"/>
    </source>
</evidence>
<reference evidence="3" key="1">
    <citation type="submission" date="2021-03" db="EMBL/GenBank/DDBJ databases">
        <title>Chromosome level genome of the anhydrobiotic midge Polypedilum vanderplanki.</title>
        <authorList>
            <person name="Yoshida Y."/>
            <person name="Kikawada T."/>
            <person name="Gusev O."/>
        </authorList>
    </citation>
    <scope>NUCLEOTIDE SEQUENCE</scope>
    <source>
        <strain evidence="3">NIAS01</strain>
        <tissue evidence="3">Whole body or cell culture</tissue>
    </source>
</reference>
<dbReference type="PANTHER" id="PTHR11559">
    <property type="entry name" value="CARBOXYLESTERASE"/>
    <property type="match status" value="1"/>
</dbReference>
<dbReference type="Gene3D" id="3.40.50.1820">
    <property type="entry name" value="alpha/beta hydrolase"/>
    <property type="match status" value="1"/>
</dbReference>
<gene>
    <name evidence="3" type="ORF">PVAND_007501</name>
</gene>
<evidence type="ECO:0000259" key="2">
    <source>
        <dbReference type="Pfam" id="PF00135"/>
    </source>
</evidence>
<protein>
    <recommendedName>
        <fullName evidence="2">Carboxylesterase type B domain-containing protein</fullName>
    </recommendedName>
</protein>
<keyword evidence="4" id="KW-1185">Reference proteome</keyword>
<dbReference type="OrthoDB" id="19653at2759"/>
<feature type="domain" description="Carboxylesterase type B" evidence="2">
    <location>
        <begin position="26"/>
        <end position="244"/>
    </location>
</feature>
<accession>A0A9J6C6V3</accession>
<dbReference type="EMBL" id="JADBJN010000002">
    <property type="protein sequence ID" value="KAG5677770.1"/>
    <property type="molecule type" value="Genomic_DNA"/>
</dbReference>
<dbReference type="SUPFAM" id="SSF53474">
    <property type="entry name" value="alpha/beta-Hydrolases"/>
    <property type="match status" value="1"/>
</dbReference>
<evidence type="ECO:0000256" key="1">
    <source>
        <dbReference type="ARBA" id="ARBA00023180"/>
    </source>
</evidence>
<dbReference type="AlphaFoldDB" id="A0A9J6C6V3"/>
<organism evidence="3 4">
    <name type="scientific">Polypedilum vanderplanki</name>
    <name type="common">Sleeping chironomid midge</name>
    <dbReference type="NCBI Taxonomy" id="319348"/>
    <lineage>
        <taxon>Eukaryota</taxon>
        <taxon>Metazoa</taxon>
        <taxon>Ecdysozoa</taxon>
        <taxon>Arthropoda</taxon>
        <taxon>Hexapoda</taxon>
        <taxon>Insecta</taxon>
        <taxon>Pterygota</taxon>
        <taxon>Neoptera</taxon>
        <taxon>Endopterygota</taxon>
        <taxon>Diptera</taxon>
        <taxon>Nematocera</taxon>
        <taxon>Chironomoidea</taxon>
        <taxon>Chironomidae</taxon>
        <taxon>Chironominae</taxon>
        <taxon>Polypedilum</taxon>
        <taxon>Polypedilum</taxon>
    </lineage>
</organism>
<proteinExistence type="predicted"/>
<dbReference type="Proteomes" id="UP001107558">
    <property type="component" value="Chromosome 2"/>
</dbReference>